<evidence type="ECO:0000313" key="1">
    <source>
        <dbReference type="EMBL" id="KAF7681474.1"/>
    </source>
</evidence>
<dbReference type="GeneID" id="62198675"/>
<dbReference type="Proteomes" id="UP000596902">
    <property type="component" value="Unassembled WGS sequence"/>
</dbReference>
<evidence type="ECO:0000313" key="2">
    <source>
        <dbReference type="Proteomes" id="UP000596902"/>
    </source>
</evidence>
<dbReference type="AlphaFoldDB" id="A0A8H7EJS8"/>
<dbReference type="EMBL" id="JAAABM010000001">
    <property type="protein sequence ID" value="KAF7681474.1"/>
    <property type="molecule type" value="Genomic_DNA"/>
</dbReference>
<proteinExistence type="predicted"/>
<sequence>MTATLATPFFQVTFISSPQLMATNSCVASMPVAPPLPPLSLRQILLVHLIVFQEAVFGYHVYGYEIFRWLDIVCDICYSDSYSIAFLSSSRDFTSRLPDMSRIKSSYVYRAYIMRMRCDTFCAIMQPFVEQHLEKLLGLSNATEWRRSRAIPKILLLSDLRGFHNPPGHSVLVITDGHGEEYIFDGTIDQYGWNWVTHWLMTRDELVESHMDLSQAPYLEDYFGGEQTIRAEALSMNNEYGYWAIASRRMEQIFEQMDWHSLRGCAEDEIEAQIRALSRANFAGAYEEAVAQNRSPAHKSIMMSAASTTNTTRLSLEEVLQVLLVCFHAAADTAPKAIPAYALELHDPSVPVPIWKIWSIEDLRFTPPDPEDLSRCSFLPPWLNDALSRFNMCDWFILVLEEEVDRLVRKLFNGRAQWLTYWPKIDRILTWRSNPNQPMVLMHSVLYVETGDGRQMIMDGTLRQYLWESSTWLQTCQEWYVGRVDWPRGWDFPSQKMRCLVKYEAARAAGGYWAFAYVTLTQLFGDLDWEELRGLGPVERLECVKRMAEGKLAGFHGWAPKFG</sequence>
<reference evidence="1" key="2">
    <citation type="submission" date="2020-08" db="EMBL/GenBank/DDBJ databases">
        <title>Draft Genome Sequence of Cumin Blight Pathogen Alternaria burnsii.</title>
        <authorList>
            <person name="Feng Z."/>
        </authorList>
    </citation>
    <scope>NUCLEOTIDE SEQUENCE</scope>
    <source>
        <strain evidence="1">CBS107.38</strain>
    </source>
</reference>
<protein>
    <submittedName>
        <fullName evidence="1">Uncharacterized protein</fullName>
    </submittedName>
</protein>
<organism evidence="1 2">
    <name type="scientific">Alternaria burnsii</name>
    <dbReference type="NCBI Taxonomy" id="1187904"/>
    <lineage>
        <taxon>Eukaryota</taxon>
        <taxon>Fungi</taxon>
        <taxon>Dikarya</taxon>
        <taxon>Ascomycota</taxon>
        <taxon>Pezizomycotina</taxon>
        <taxon>Dothideomycetes</taxon>
        <taxon>Pleosporomycetidae</taxon>
        <taxon>Pleosporales</taxon>
        <taxon>Pleosporineae</taxon>
        <taxon>Pleosporaceae</taxon>
        <taxon>Alternaria</taxon>
        <taxon>Alternaria sect. Alternaria</taxon>
    </lineage>
</organism>
<dbReference type="RefSeq" id="XP_038791353.1">
    <property type="nucleotide sequence ID" value="XM_038925497.1"/>
</dbReference>
<name>A0A8H7EJS8_9PLEO</name>
<gene>
    <name evidence="1" type="ORF">GT037_000450</name>
</gene>
<reference evidence="1" key="1">
    <citation type="submission" date="2020-01" db="EMBL/GenBank/DDBJ databases">
        <authorList>
            <person name="Feng Z.H.Z."/>
        </authorList>
    </citation>
    <scope>NUCLEOTIDE SEQUENCE</scope>
    <source>
        <strain evidence="1">CBS107.38</strain>
    </source>
</reference>
<keyword evidence="2" id="KW-1185">Reference proteome</keyword>
<accession>A0A8H7EJS8</accession>
<comment type="caution">
    <text evidence="1">The sequence shown here is derived from an EMBL/GenBank/DDBJ whole genome shotgun (WGS) entry which is preliminary data.</text>
</comment>